<dbReference type="InterPro" id="IPR029035">
    <property type="entry name" value="DHS-like_NAD/FAD-binding_dom"/>
</dbReference>
<dbReference type="InterPro" id="IPR027417">
    <property type="entry name" value="P-loop_NTPase"/>
</dbReference>
<gene>
    <name evidence="1" type="ORF">FRZ67_11510</name>
</gene>
<keyword evidence="2" id="KW-1185">Reference proteome</keyword>
<evidence type="ECO:0000313" key="2">
    <source>
        <dbReference type="Proteomes" id="UP000321533"/>
    </source>
</evidence>
<dbReference type="SUPFAM" id="SSF52467">
    <property type="entry name" value="DHS-like NAD/FAD-binding domain"/>
    <property type="match status" value="1"/>
</dbReference>
<name>A0A5B8V9S2_9BACT</name>
<dbReference type="SUPFAM" id="SSF52540">
    <property type="entry name" value="P-loop containing nucleoside triphosphate hydrolases"/>
    <property type="match status" value="1"/>
</dbReference>
<dbReference type="Pfam" id="PF13289">
    <property type="entry name" value="SIR2_2"/>
    <property type="match status" value="1"/>
</dbReference>
<dbReference type="AlphaFoldDB" id="A0A5B8V9S2"/>
<proteinExistence type="predicted"/>
<protein>
    <submittedName>
        <fullName evidence="1">Uncharacterized protein</fullName>
    </submittedName>
</protein>
<dbReference type="RefSeq" id="WP_147189702.1">
    <property type="nucleotide sequence ID" value="NZ_CP042435.1"/>
</dbReference>
<accession>A0A5B8V9S2</accession>
<organism evidence="1 2">
    <name type="scientific">Panacibacter ginsenosidivorans</name>
    <dbReference type="NCBI Taxonomy" id="1813871"/>
    <lineage>
        <taxon>Bacteria</taxon>
        <taxon>Pseudomonadati</taxon>
        <taxon>Bacteroidota</taxon>
        <taxon>Chitinophagia</taxon>
        <taxon>Chitinophagales</taxon>
        <taxon>Chitinophagaceae</taxon>
        <taxon>Panacibacter</taxon>
    </lineage>
</organism>
<dbReference type="Proteomes" id="UP000321533">
    <property type="component" value="Chromosome"/>
</dbReference>
<evidence type="ECO:0000313" key="1">
    <source>
        <dbReference type="EMBL" id="QEC67895.1"/>
    </source>
</evidence>
<dbReference type="OrthoDB" id="1688888at2"/>
<dbReference type="KEGG" id="pgin:FRZ67_11510"/>
<sequence length="1076" mass="126769">MSFHILNFNYKVDDRIEDIFRTIKERNAVLFLGAGASVTEDNKFLGQDIINLYQAKQSIDLNTNDLIEFVDILSANPKFSRNEFDNFIDDCLRRLRPNEGHRTIAKLNWKAIITTNYDILVERAFQEIEGTTFENLKLVTLKNKDEYYYWASDDQVIYYKINGCISDKKAYPLVFSTDDFHKAETNYKVVLKPLSNPSDKIKFISIGYSYKDIFARKLLQKIDNLDFRGRRLFYNVDPYVNEQSLPWYQKHNICVIKASMTEFFDQYVAWEEEKGKLIKVQQKNYYTNINDSPIYLVNKEIFRRVDNNLVQLNEHYKSKHITEKDFFKGEEPNYYVIERNYDVEKRNKLKQVRDEVMQIIESNGTRVVPLIFLTGTFGTGKSTFAYRLINNMTSNADNSILAFEILDPAELKSIDLKDLFAKTGAAVIFLYLNSIEINSVFKSLLDLRAGLSIDNSPEYKVIVLASIRENVLQKLKADKNIPNAHVINVDSRLASEEINELLSKLKNCELINYRDAQEKDELRKRIVKEYEGDSFISLSELISGSKLINDLTEAYDQLGKTAQEAFLYTSMLYQFKIAMPSSLLKSVVNKEWEEFKSEVIDIDGKGILLQETTNPKHIDADLYFTTKHPLISQKLIVNILRDEDSKYSYAKRIVTLIGLGARNSRLIVNFLKALDTYNYFPKLKINSLFDLAEPNLSEDPHFLLHYAINLQKRKNINEIKYAIDKIIYAESFFKRRNHYLIHRRGVLNFELAKLYFEQNNFSPDYRVLNLLFEARDLLDIKRRLDPCSSFSFVDTINLEIWSLDNLKLNEVEELKTRIKIDELFDIATKTVYDNLNRIRELQNKYVSKYKFEANEEEYLKYVEDKFGTEDARPYGLILLFNFYFDLDNRYQFENIIEELEMYTHNNFVLKTLFTFYGRNLHIVKYRLKFFKLIKQNPEIEDTEELKYDYFNFIAECYNKNFKYAHSYLEGISRNFHFLSPDFNRAWLDADTGQPQVFEGFVKLNKRGKKVILIPYLGQYMYLNKASKSLEINKKCQVNLYFFLYGIRAELVNSFAEFSNEKEVVDQDDNFENYTSI</sequence>
<reference evidence="1 2" key="1">
    <citation type="journal article" date="2016" name="Int. J. Syst. Evol. Microbiol.">
        <title>Panacibacter ginsenosidivorans gen. nov., sp. nov., with ginsenoside converting activity isolated from soil of a ginseng field.</title>
        <authorList>
            <person name="Siddiqi M.Z."/>
            <person name="Muhammad Shafi S."/>
            <person name="Choi K.D."/>
            <person name="Im W.T."/>
        </authorList>
    </citation>
    <scope>NUCLEOTIDE SEQUENCE [LARGE SCALE GENOMIC DNA]</scope>
    <source>
        <strain evidence="1 2">Gsoil1550</strain>
    </source>
</reference>
<dbReference type="EMBL" id="CP042435">
    <property type="protein sequence ID" value="QEC67895.1"/>
    <property type="molecule type" value="Genomic_DNA"/>
</dbReference>